<organism evidence="10 11">
    <name type="scientific">Microdochium trichocladiopsis</name>
    <dbReference type="NCBI Taxonomy" id="1682393"/>
    <lineage>
        <taxon>Eukaryota</taxon>
        <taxon>Fungi</taxon>
        <taxon>Dikarya</taxon>
        <taxon>Ascomycota</taxon>
        <taxon>Pezizomycotina</taxon>
        <taxon>Sordariomycetes</taxon>
        <taxon>Xylariomycetidae</taxon>
        <taxon>Xylariales</taxon>
        <taxon>Microdochiaceae</taxon>
        <taxon>Microdochium</taxon>
    </lineage>
</organism>
<evidence type="ECO:0000313" key="10">
    <source>
        <dbReference type="EMBL" id="KAH7037910.1"/>
    </source>
</evidence>
<feature type="domain" description="Large ribosomal subunit protein mL46 N-terminal" evidence="9">
    <location>
        <begin position="71"/>
        <end position="207"/>
    </location>
</feature>
<dbReference type="AlphaFoldDB" id="A0A9P8YED3"/>
<evidence type="ECO:0000256" key="3">
    <source>
        <dbReference type="ARBA" id="ARBA00022946"/>
    </source>
</evidence>
<evidence type="ECO:0000256" key="5">
    <source>
        <dbReference type="ARBA" id="ARBA00023128"/>
    </source>
</evidence>
<keyword evidence="4 10" id="KW-0689">Ribosomal protein</keyword>
<keyword evidence="11" id="KW-1185">Reference proteome</keyword>
<dbReference type="Proteomes" id="UP000756346">
    <property type="component" value="Unassembled WGS sequence"/>
</dbReference>
<evidence type="ECO:0000256" key="1">
    <source>
        <dbReference type="ARBA" id="ARBA00004173"/>
    </source>
</evidence>
<proteinExistence type="inferred from homology"/>
<dbReference type="FunFam" id="3.90.79.10:FF:000018">
    <property type="entry name" value="39S ribosomal protein L46, mitochondrial"/>
    <property type="match status" value="1"/>
</dbReference>
<dbReference type="GO" id="GO:0005743">
    <property type="term" value="C:mitochondrial inner membrane"/>
    <property type="evidence" value="ECO:0007669"/>
    <property type="project" value="UniProtKB-ARBA"/>
</dbReference>
<dbReference type="InterPro" id="IPR021757">
    <property type="entry name" value="Ribosomal_mL46_N"/>
</dbReference>
<comment type="caution">
    <text evidence="10">The sequence shown here is derived from an EMBL/GenBank/DDBJ whole genome shotgun (WGS) entry which is preliminary data.</text>
</comment>
<comment type="similarity">
    <text evidence="2">Belongs to the mitochondrion-specific ribosomal protein mL46 family.</text>
</comment>
<name>A0A9P8YED3_9PEZI</name>
<comment type="subcellular location">
    <subcellularLocation>
        <location evidence="1">Mitochondrion</location>
    </subcellularLocation>
</comment>
<reference evidence="10" key="1">
    <citation type="journal article" date="2021" name="Nat. Commun.">
        <title>Genetic determinants of endophytism in the Arabidopsis root mycobiome.</title>
        <authorList>
            <person name="Mesny F."/>
            <person name="Miyauchi S."/>
            <person name="Thiergart T."/>
            <person name="Pickel B."/>
            <person name="Atanasova L."/>
            <person name="Karlsson M."/>
            <person name="Huettel B."/>
            <person name="Barry K.W."/>
            <person name="Haridas S."/>
            <person name="Chen C."/>
            <person name="Bauer D."/>
            <person name="Andreopoulos W."/>
            <person name="Pangilinan J."/>
            <person name="LaButti K."/>
            <person name="Riley R."/>
            <person name="Lipzen A."/>
            <person name="Clum A."/>
            <person name="Drula E."/>
            <person name="Henrissat B."/>
            <person name="Kohler A."/>
            <person name="Grigoriev I.V."/>
            <person name="Martin F.M."/>
            <person name="Hacquard S."/>
        </authorList>
    </citation>
    <scope>NUCLEOTIDE SEQUENCE</scope>
    <source>
        <strain evidence="10">MPI-CAGE-CH-0230</strain>
    </source>
</reference>
<dbReference type="PANTHER" id="PTHR13124:SF12">
    <property type="entry name" value="LARGE RIBOSOMAL SUBUNIT PROTEIN ML46"/>
    <property type="match status" value="1"/>
</dbReference>
<dbReference type="Pfam" id="PF11788">
    <property type="entry name" value="MRP-L46"/>
    <property type="match status" value="1"/>
</dbReference>
<sequence length="346" mass="39134">MAATSRGSFLASSLVARQSSICASCRISPIALQSRTYSAAADAATSAEAHHLKPTEDNPTPPFTTSRKSEYRIRGGIILTRAPLITRPLTPFENAFFFYQKRLNERLVLPFRHTLFFKKDTSADIDWRIKFRERGKVAAKELGRYYGQGRNAWNDELLVGSTLSDEERVRQILLKDAESRVTEDGEEAQPDDIVPVEQPMPRLTEADKTNNVRRLDRALDQTLYLVVQKENGTWQFPSGDVRTDENLHEAVSRVLESTAGVNMNTWVVGRVPVAHLVTQPEFASDSSIKKRGDKVFFLKGRIMAGQADLKDNRMGYKDFNWLTKDELKEKVGGAYFKAVRNMMADR</sequence>
<dbReference type="RefSeq" id="XP_046017031.1">
    <property type="nucleotide sequence ID" value="XM_046158147.1"/>
</dbReference>
<dbReference type="GeneID" id="70187693"/>
<dbReference type="GO" id="GO:0003735">
    <property type="term" value="F:structural constituent of ribosome"/>
    <property type="evidence" value="ECO:0007669"/>
    <property type="project" value="InterPro"/>
</dbReference>
<dbReference type="CDD" id="cd04661">
    <property type="entry name" value="NUDIX_MRP_L46"/>
    <property type="match status" value="1"/>
</dbReference>
<accession>A0A9P8YED3</accession>
<keyword evidence="6" id="KW-0687">Ribonucleoprotein</keyword>
<evidence type="ECO:0000313" key="11">
    <source>
        <dbReference type="Proteomes" id="UP000756346"/>
    </source>
</evidence>
<evidence type="ECO:0000256" key="4">
    <source>
        <dbReference type="ARBA" id="ARBA00022980"/>
    </source>
</evidence>
<dbReference type="GO" id="GO:0005762">
    <property type="term" value="C:mitochondrial large ribosomal subunit"/>
    <property type="evidence" value="ECO:0007669"/>
    <property type="project" value="TreeGrafter"/>
</dbReference>
<dbReference type="OrthoDB" id="414075at2759"/>
<dbReference type="PANTHER" id="PTHR13124">
    <property type="entry name" value="39S RIBOSOMAL PROTEIN L46, MITOCHONDRIAL PRECURSOR-RELATED"/>
    <property type="match status" value="1"/>
</dbReference>
<dbReference type="Gene3D" id="3.90.79.10">
    <property type="entry name" value="Nucleoside Triphosphate Pyrophosphohydrolase"/>
    <property type="match status" value="1"/>
</dbReference>
<evidence type="ECO:0000256" key="2">
    <source>
        <dbReference type="ARBA" id="ARBA00009070"/>
    </source>
</evidence>
<protein>
    <recommendedName>
        <fullName evidence="7">Large ribosomal subunit protein mL46</fullName>
    </recommendedName>
</protein>
<keyword evidence="5" id="KW-0496">Mitochondrion</keyword>
<gene>
    <name evidence="10" type="ORF">B0I36DRAFT_359541</name>
</gene>
<dbReference type="InterPro" id="IPR033650">
    <property type="entry name" value="Ribosomal_mL46_NUDIX"/>
</dbReference>
<evidence type="ECO:0000259" key="9">
    <source>
        <dbReference type="Pfam" id="PF11788"/>
    </source>
</evidence>
<keyword evidence="3" id="KW-0809">Transit peptide</keyword>
<evidence type="ECO:0000256" key="7">
    <source>
        <dbReference type="ARBA" id="ARBA00035190"/>
    </source>
</evidence>
<dbReference type="InterPro" id="IPR040008">
    <property type="entry name" value="Ribosomal_mL46"/>
</dbReference>
<dbReference type="SUPFAM" id="SSF55811">
    <property type="entry name" value="Nudix"/>
    <property type="match status" value="1"/>
</dbReference>
<evidence type="ECO:0000256" key="6">
    <source>
        <dbReference type="ARBA" id="ARBA00023274"/>
    </source>
</evidence>
<dbReference type="EMBL" id="JAGTJQ010000002">
    <property type="protein sequence ID" value="KAH7037910.1"/>
    <property type="molecule type" value="Genomic_DNA"/>
</dbReference>
<evidence type="ECO:0000256" key="8">
    <source>
        <dbReference type="SAM" id="MobiDB-lite"/>
    </source>
</evidence>
<feature type="region of interest" description="Disordered" evidence="8">
    <location>
        <begin position="47"/>
        <end position="66"/>
    </location>
</feature>
<dbReference type="InterPro" id="IPR015797">
    <property type="entry name" value="NUDIX_hydrolase-like_dom_sf"/>
</dbReference>